<feature type="compositionally biased region" description="Basic and acidic residues" evidence="1">
    <location>
        <begin position="930"/>
        <end position="946"/>
    </location>
</feature>
<feature type="compositionally biased region" description="Basic and acidic residues" evidence="1">
    <location>
        <begin position="649"/>
        <end position="662"/>
    </location>
</feature>
<dbReference type="GO" id="GO:0005634">
    <property type="term" value="C:nucleus"/>
    <property type="evidence" value="ECO:0007669"/>
    <property type="project" value="InterPro"/>
</dbReference>
<feature type="region of interest" description="Disordered" evidence="1">
    <location>
        <begin position="1"/>
        <end position="74"/>
    </location>
</feature>
<organism evidence="2 3">
    <name type="scientific">Hyaloscypha variabilis (strain UAMH 11265 / GT02V1 / F)</name>
    <name type="common">Meliniomyces variabilis</name>
    <dbReference type="NCBI Taxonomy" id="1149755"/>
    <lineage>
        <taxon>Eukaryota</taxon>
        <taxon>Fungi</taxon>
        <taxon>Dikarya</taxon>
        <taxon>Ascomycota</taxon>
        <taxon>Pezizomycotina</taxon>
        <taxon>Leotiomycetes</taxon>
        <taxon>Helotiales</taxon>
        <taxon>Hyaloscyphaceae</taxon>
        <taxon>Hyaloscypha</taxon>
        <taxon>Hyaloscypha variabilis</taxon>
    </lineage>
</organism>
<accession>A0A2J6S3Q0</accession>
<feature type="region of interest" description="Disordered" evidence="1">
    <location>
        <begin position="604"/>
        <end position="675"/>
    </location>
</feature>
<sequence length="2228" mass="252905">MANWKEKRVVPDSDDEEALDSQSTASGDVPPNEERNVDTRSLGKTFEPHDFMSVGRREQGRSKEEDTLQSSDSYTLATLDEFSKQIAPELASASELEEHSRTHHDGNYHVPSSSPHSPKVFKVPKIFWELEEDEAEEDAPCQGDRSGGRPVNGRSQSDEISRSYVEITSPSSTLLSSPPASQTSLPPNTSLDRKGPAPLQDVNQDVLFPVTAVGNNAQATGVTAYAGRSLRQRNPIQLHPYVVEQEKYRQTLKARGIAPMRIAHSQEHLHRTSRQNASPELDSQEKDSQDVTEMGDSQSMDFDWDPLPSSSPLKPTENDALPDVEHSGSAASGIETDDDEDEEFPDIDELLFTHPPLPRPSVPKRRLKSYSTKPKAQVLSRARSDREGDQIGKTTSSSIANGPASPPATSSPFPTTSWGSASSRSNAKSRSINQPSLTISTQTRHNVERLPDLPTPVTSAMKQIPVFVDSDSEDELAGNQLASSSDESIQIRKVSKRIRGVLPASHLRLNHQQKKPEAPTRSRPDSFSVSPVRTEHRRGVALPRSTAPLQNPSAANGPAFHFLSSDSDDDEEEIKEGGLIVEDGLSSPLENLFSQSRLGFAEEDDRIDAMLPPRKRHSTSSKTRQRKRSRIGASTLFGGVDQARTRQPKITEHLRRPREPGSRAKSSNKSRRSVFIAGKQSGARKNLPWKPSPPRLSILDVVGLHHRPTEGAPQFIKIAARTARSKRGQGRQSPSRKFIRLANRGDTSDALSVLEDWREGRILPKPLEGLDENFDQIPARPLMEIENNRQTMFQTPIPKLKQRPQISSSGGVGLRRKLVISKGKQQSMNAFVTREQEGAQNSNILPRQGQTKPGAWRKERPRYVPAAVRFAQLESSEIENSFQQPASAFRSTKKTLDALYRSNRKRPVPQVNLQLSRFLADEDEVCPSIEPKDASDGTKQKTKLDVASESPGGHTTHRSRRRKRLPQRLDAGAAIYRQPSNPLVLEVLVPAAGTDIGVVDGRKLLGLAKFGTHYPINFDVFPLRPGVFFHEDTFIGSGRLAEAIGRTGDTRKGISRPNITFILAGKTFTWGQWNAEVSSEIGLSFDWVADQLLSESLPLPPSSPPPGEALDVISSVFEYVHYHLSFENSIDVEGFLRRMHEILRDFVSRLESAAGKSRNTDIRAWIDTTSISTLILLEILQIARAEREEPLAYQLEELLKDLTTQSVKSLLSQSLCRVRKLYDDLQYLSFREGGIKRDEFVVQGWVIIIKVLHVARISRGSFWDIVNSQLVDTAMKDISDARMMEKLWYSIFSLLPLCEFDEFGVVIEGGRQKISFDNWFLPQQLLKRVFALYHANQRQSPGFNDYCRVIVSRCHHLMVEWGWWHCSGVIGTLFDFFGSHNLAHLRNEEAYDSPRFLRELNTEPSLALEAEDRCFHIFLKVVALAIKHFQRVGDRKSIRNLVARLLPNHNRQYPKEESIHQRDLASLRNHHDLLCTLFWAAPSEHRPSPTLIQELVVADRSHKEACLINLRAWEQLASFVLTHEAKQETYRSLKLWYQDFFDALTQQYLRVEGEVRDQARVLQVTAGQILEEEQLQDVIMENRETIKMLLCRNVRAIARQVRDARSGTGWIDATCTLRFDKLVELLKVDTHSKASHDLLYAYIEIIHVYIDRVDEQAIMTRDEDDHDHNTNQAVITLRKILLSRFRDLVNYYLSATLSLPFPEGPPFASRLYEVLIAAWARFVALLTDCVENERGGNALITDGFVGNGPYAVFKGRSTSVAEAHYWPHFLAKLLEYKKRDVASLYSLDRVFNFEVEWLLILGTPKPSFEVQFTDQLQKRGFRLSAGIPLNWTTSQKLRLAIRTMCLHLRTLREENNIRNAESMAMYNFILVEIMKNMQNHLLAMEPPTGEDHAAYLKSVHKVAAAIKQYGTGICQLSRFYLIPSRHYRPPKDDPEFYAQGILNYSSNLHSRRQQTSFEIFFYLIGGWKKALVSGQGNVGDHRRHIERAMRDADFMLFLLEDFLPAILRTGFRHLFNRQSMIYLAYFPSLAEAVGELLNYESPLAGTVFERVMNLLRIIWNCLLAKHEHSLHLIYPFPTRYERSIRSMACLFWLDVTPHIHNYTRRVGDEHSFQKVNEPFLDYLRRIDDDLDSLPVSEGDWEIPRWSAVEGEYCVSFENTMEEDINKHYRIEGSMATIIMGVTTHRVELSTLDEWIPTFKDVLQHGRIGRYAKIPKDDMFLIMDRAFIF</sequence>
<dbReference type="GO" id="GO:0031297">
    <property type="term" value="P:replication fork processing"/>
    <property type="evidence" value="ECO:0007669"/>
    <property type="project" value="InterPro"/>
</dbReference>
<feature type="compositionally biased region" description="Basic and acidic residues" evidence="1">
    <location>
        <begin position="46"/>
        <end position="66"/>
    </location>
</feature>
<keyword evidence="3" id="KW-1185">Reference proteome</keyword>
<feature type="compositionally biased region" description="Acidic residues" evidence="1">
    <location>
        <begin position="335"/>
        <end position="349"/>
    </location>
</feature>
<dbReference type="OrthoDB" id="2386201at2759"/>
<dbReference type="PANTHER" id="PTHR28122">
    <property type="entry name" value="E3 UBIQUITIN-PROTEIN LIGASE SUBSTRATE RECEPTOR MMS22"/>
    <property type="match status" value="1"/>
</dbReference>
<evidence type="ECO:0000313" key="2">
    <source>
        <dbReference type="EMBL" id="PMD45381.1"/>
    </source>
</evidence>
<feature type="region of interest" description="Disordered" evidence="1">
    <location>
        <begin position="266"/>
        <end position="458"/>
    </location>
</feature>
<feature type="compositionally biased region" description="Low complexity" evidence="1">
    <location>
        <begin position="407"/>
        <end position="431"/>
    </location>
</feature>
<evidence type="ECO:0000256" key="1">
    <source>
        <dbReference type="SAM" id="MobiDB-lite"/>
    </source>
</evidence>
<feature type="compositionally biased region" description="Basic and acidic residues" evidence="1">
    <location>
        <begin position="514"/>
        <end position="524"/>
    </location>
</feature>
<feature type="region of interest" description="Disordered" evidence="1">
    <location>
        <begin position="505"/>
        <end position="539"/>
    </location>
</feature>
<reference evidence="2 3" key="1">
    <citation type="submission" date="2016-04" db="EMBL/GenBank/DDBJ databases">
        <title>A degradative enzymes factory behind the ericoid mycorrhizal symbiosis.</title>
        <authorList>
            <consortium name="DOE Joint Genome Institute"/>
            <person name="Martino E."/>
            <person name="Morin E."/>
            <person name="Grelet G."/>
            <person name="Kuo A."/>
            <person name="Kohler A."/>
            <person name="Daghino S."/>
            <person name="Barry K."/>
            <person name="Choi C."/>
            <person name="Cichocki N."/>
            <person name="Clum A."/>
            <person name="Copeland A."/>
            <person name="Hainaut M."/>
            <person name="Haridas S."/>
            <person name="Labutti K."/>
            <person name="Lindquist E."/>
            <person name="Lipzen A."/>
            <person name="Khouja H.-R."/>
            <person name="Murat C."/>
            <person name="Ohm R."/>
            <person name="Olson A."/>
            <person name="Spatafora J."/>
            <person name="Veneault-Fourrey C."/>
            <person name="Henrissat B."/>
            <person name="Grigoriev I."/>
            <person name="Martin F."/>
            <person name="Perotto S."/>
        </authorList>
    </citation>
    <scope>NUCLEOTIDE SEQUENCE [LARGE SCALE GENOMIC DNA]</scope>
    <source>
        <strain evidence="2 3">F</strain>
    </source>
</reference>
<dbReference type="PANTHER" id="PTHR28122:SF1">
    <property type="entry name" value="E3 UBIQUITIN-PROTEIN LIGASE SUBSTRATE RECEPTOR MMS22"/>
    <property type="match status" value="1"/>
</dbReference>
<name>A0A2J6S3Q0_HYAVF</name>
<feature type="compositionally biased region" description="Basic and acidic residues" evidence="1">
    <location>
        <begin position="96"/>
        <end position="107"/>
    </location>
</feature>
<feature type="compositionally biased region" description="Low complexity" evidence="1">
    <location>
        <begin position="168"/>
        <end position="187"/>
    </location>
</feature>
<dbReference type="Pfam" id="PF09462">
    <property type="entry name" value="Mus7"/>
    <property type="match status" value="1"/>
</dbReference>
<feature type="region of interest" description="Disordered" evidence="1">
    <location>
        <begin position="927"/>
        <end position="965"/>
    </location>
</feature>
<dbReference type="Proteomes" id="UP000235786">
    <property type="component" value="Unassembled WGS sequence"/>
</dbReference>
<feature type="region of interest" description="Disordered" evidence="1">
    <location>
        <begin position="88"/>
        <end position="119"/>
    </location>
</feature>
<feature type="compositionally biased region" description="Basic residues" evidence="1">
    <location>
        <begin position="955"/>
        <end position="965"/>
    </location>
</feature>
<evidence type="ECO:0000313" key="3">
    <source>
        <dbReference type="Proteomes" id="UP000235786"/>
    </source>
</evidence>
<feature type="compositionally biased region" description="Polar residues" evidence="1">
    <location>
        <begin position="432"/>
        <end position="444"/>
    </location>
</feature>
<feature type="compositionally biased region" description="Basic and acidic residues" evidence="1">
    <location>
        <begin position="1"/>
        <end position="11"/>
    </location>
</feature>
<dbReference type="STRING" id="1149755.A0A2J6S3Q0"/>
<dbReference type="GO" id="GO:0035361">
    <property type="term" value="C:Cul8-RING ubiquitin ligase complex"/>
    <property type="evidence" value="ECO:0007669"/>
    <property type="project" value="TreeGrafter"/>
</dbReference>
<feature type="compositionally biased region" description="Low complexity" evidence="1">
    <location>
        <begin position="109"/>
        <end position="119"/>
    </location>
</feature>
<gene>
    <name evidence="2" type="ORF">L207DRAFT_629864</name>
</gene>
<protein>
    <submittedName>
        <fullName evidence="2">Uncharacterized protein</fullName>
    </submittedName>
</protein>
<feature type="compositionally biased region" description="Basic residues" evidence="1">
    <location>
        <begin position="613"/>
        <end position="630"/>
    </location>
</feature>
<dbReference type="GO" id="GO:0000724">
    <property type="term" value="P:double-strand break repair via homologous recombination"/>
    <property type="evidence" value="ECO:0007669"/>
    <property type="project" value="TreeGrafter"/>
</dbReference>
<dbReference type="InterPro" id="IPR019021">
    <property type="entry name" value="Mms22"/>
</dbReference>
<dbReference type="EMBL" id="KZ613940">
    <property type="protein sequence ID" value="PMD45381.1"/>
    <property type="molecule type" value="Genomic_DNA"/>
</dbReference>
<feature type="region of interest" description="Disordered" evidence="1">
    <location>
        <begin position="132"/>
        <end position="200"/>
    </location>
</feature>
<proteinExistence type="predicted"/>